<accession>R0GJ53</accession>
<protein>
    <recommendedName>
        <fullName evidence="3">NYN domain-containing protein</fullName>
    </recommendedName>
</protein>
<evidence type="ECO:0000313" key="1">
    <source>
        <dbReference type="EMBL" id="EOA35912.1"/>
    </source>
</evidence>
<dbReference type="AlphaFoldDB" id="R0GJ53"/>
<keyword evidence="2" id="KW-1185">Reference proteome</keyword>
<dbReference type="CDD" id="cd10910">
    <property type="entry name" value="PIN_limkain_b1_N_like"/>
    <property type="match status" value="1"/>
</dbReference>
<evidence type="ECO:0008006" key="3">
    <source>
        <dbReference type="Google" id="ProtNLM"/>
    </source>
</evidence>
<dbReference type="PANTHER" id="PTHR14379:SF84">
    <property type="entry name" value="NYN DOMAIN-CONTAINING PROTEIN"/>
    <property type="match status" value="1"/>
</dbReference>
<dbReference type="InterPro" id="IPR024768">
    <property type="entry name" value="Marf1"/>
</dbReference>
<sequence>MNARRVRQSLERAFKKLGYSGSVFITGFGDQKQTSAHLLQGLSSTGVNVAHTVSESTCSQMFTDMLIWRDHNSCSTTMMLISNQVDLWICPGYNNSPNTTSLWLIHSVLFLSQIHP</sequence>
<evidence type="ECO:0000313" key="2">
    <source>
        <dbReference type="Proteomes" id="UP000029121"/>
    </source>
</evidence>
<dbReference type="GO" id="GO:0005777">
    <property type="term" value="C:peroxisome"/>
    <property type="evidence" value="ECO:0007669"/>
    <property type="project" value="InterPro"/>
</dbReference>
<dbReference type="EMBL" id="KB870806">
    <property type="protein sequence ID" value="EOA35912.1"/>
    <property type="molecule type" value="Genomic_DNA"/>
</dbReference>
<dbReference type="PANTHER" id="PTHR14379">
    <property type="entry name" value="LIMKAIN B LKAP"/>
    <property type="match status" value="1"/>
</dbReference>
<dbReference type="Proteomes" id="UP000029121">
    <property type="component" value="Unassembled WGS sequence"/>
</dbReference>
<reference evidence="2" key="1">
    <citation type="journal article" date="2013" name="Nat. Genet.">
        <title>The Capsella rubella genome and the genomic consequences of rapid mating system evolution.</title>
        <authorList>
            <person name="Slotte T."/>
            <person name="Hazzouri K.M."/>
            <person name="Agren J.A."/>
            <person name="Koenig D."/>
            <person name="Maumus F."/>
            <person name="Guo Y.L."/>
            <person name="Steige K."/>
            <person name="Platts A.E."/>
            <person name="Escobar J.S."/>
            <person name="Newman L.K."/>
            <person name="Wang W."/>
            <person name="Mandakova T."/>
            <person name="Vello E."/>
            <person name="Smith L.M."/>
            <person name="Henz S.R."/>
            <person name="Steffen J."/>
            <person name="Takuno S."/>
            <person name="Brandvain Y."/>
            <person name="Coop G."/>
            <person name="Andolfatto P."/>
            <person name="Hu T.T."/>
            <person name="Blanchette M."/>
            <person name="Clark R.M."/>
            <person name="Quesneville H."/>
            <person name="Nordborg M."/>
            <person name="Gaut B.S."/>
            <person name="Lysak M.A."/>
            <person name="Jenkins J."/>
            <person name="Grimwood J."/>
            <person name="Chapman J."/>
            <person name="Prochnik S."/>
            <person name="Shu S."/>
            <person name="Rokhsar D."/>
            <person name="Schmutz J."/>
            <person name="Weigel D."/>
            <person name="Wright S.I."/>
        </authorList>
    </citation>
    <scope>NUCLEOTIDE SEQUENCE [LARGE SCALE GENOMIC DNA]</scope>
    <source>
        <strain evidence="2">cv. Monte Gargano</strain>
    </source>
</reference>
<gene>
    <name evidence="1" type="ORF">CARUB_v10021170mg</name>
</gene>
<name>R0GJ53_9BRAS</name>
<organism evidence="1 2">
    <name type="scientific">Capsella rubella</name>
    <dbReference type="NCBI Taxonomy" id="81985"/>
    <lineage>
        <taxon>Eukaryota</taxon>
        <taxon>Viridiplantae</taxon>
        <taxon>Streptophyta</taxon>
        <taxon>Embryophyta</taxon>
        <taxon>Tracheophyta</taxon>
        <taxon>Spermatophyta</taxon>
        <taxon>Magnoliopsida</taxon>
        <taxon>eudicotyledons</taxon>
        <taxon>Gunneridae</taxon>
        <taxon>Pentapetalae</taxon>
        <taxon>rosids</taxon>
        <taxon>malvids</taxon>
        <taxon>Brassicales</taxon>
        <taxon>Brassicaceae</taxon>
        <taxon>Camelineae</taxon>
        <taxon>Capsella</taxon>
    </lineage>
</organism>
<dbReference type="GO" id="GO:0010468">
    <property type="term" value="P:regulation of gene expression"/>
    <property type="evidence" value="ECO:0007669"/>
    <property type="project" value="InterPro"/>
</dbReference>
<proteinExistence type="predicted"/>